<name>A0A1F6E1Y9_9BACT</name>
<accession>A0A1F6E1Y9</accession>
<sequence>MIEIEYAPAFLNQLKKLPKELQDEAVDKIAAFKNRSTHRQLKVHKLKGKLAGKWSFSVNYSYRIAFKWLPDGAAGLLAIGEHDIYK</sequence>
<dbReference type="Gene3D" id="3.30.2310.20">
    <property type="entry name" value="RelE-like"/>
    <property type="match status" value="1"/>
</dbReference>
<dbReference type="STRING" id="1798500.A3C21_03865"/>
<evidence type="ECO:0000313" key="2">
    <source>
        <dbReference type="Proteomes" id="UP000178572"/>
    </source>
</evidence>
<gene>
    <name evidence="1" type="ORF">A3C21_03865</name>
</gene>
<dbReference type="EMBL" id="MFLN01000004">
    <property type="protein sequence ID" value="OGG67587.1"/>
    <property type="molecule type" value="Genomic_DNA"/>
</dbReference>
<dbReference type="Proteomes" id="UP000178572">
    <property type="component" value="Unassembled WGS sequence"/>
</dbReference>
<proteinExistence type="predicted"/>
<dbReference type="SUPFAM" id="SSF143011">
    <property type="entry name" value="RelE-like"/>
    <property type="match status" value="1"/>
</dbReference>
<comment type="caution">
    <text evidence="1">The sequence shown here is derived from an EMBL/GenBank/DDBJ whole genome shotgun (WGS) entry which is preliminary data.</text>
</comment>
<dbReference type="InterPro" id="IPR035093">
    <property type="entry name" value="RelE/ParE_toxin_dom_sf"/>
</dbReference>
<dbReference type="AlphaFoldDB" id="A0A1F6E1Y9"/>
<organism evidence="1 2">
    <name type="scientific">Candidatus Kaiserbacteria bacterium RIFCSPHIGHO2_02_FULL_59_21</name>
    <dbReference type="NCBI Taxonomy" id="1798500"/>
    <lineage>
        <taxon>Bacteria</taxon>
        <taxon>Candidatus Kaiseribacteriota</taxon>
    </lineage>
</organism>
<protein>
    <recommendedName>
        <fullName evidence="3">Plasmid stabilization protein</fullName>
    </recommendedName>
</protein>
<evidence type="ECO:0008006" key="3">
    <source>
        <dbReference type="Google" id="ProtNLM"/>
    </source>
</evidence>
<evidence type="ECO:0000313" key="1">
    <source>
        <dbReference type="EMBL" id="OGG67587.1"/>
    </source>
</evidence>
<reference evidence="1 2" key="1">
    <citation type="journal article" date="2016" name="Nat. Commun.">
        <title>Thousands of microbial genomes shed light on interconnected biogeochemical processes in an aquifer system.</title>
        <authorList>
            <person name="Anantharaman K."/>
            <person name="Brown C.T."/>
            <person name="Hug L.A."/>
            <person name="Sharon I."/>
            <person name="Castelle C.J."/>
            <person name="Probst A.J."/>
            <person name="Thomas B.C."/>
            <person name="Singh A."/>
            <person name="Wilkins M.J."/>
            <person name="Karaoz U."/>
            <person name="Brodie E.L."/>
            <person name="Williams K.H."/>
            <person name="Hubbard S.S."/>
            <person name="Banfield J.F."/>
        </authorList>
    </citation>
    <scope>NUCLEOTIDE SEQUENCE [LARGE SCALE GENOMIC DNA]</scope>
</reference>